<sequence length="318" mass="36949">MKKSNGIDFIKKLAIYIVLLFLIISITFFAINFLVEPQIKKNIAVYENISPNYWNRYTEFLSNLFTFKSGKIYSQELASANMSILQIYFYQFKWTLLFTILIFTFSLIIGNLLGVWSAYKFEKTPDFIINLIIGLLSVIPLIIIAIIALSSSLFLGYPSQFIFNPGLSFISLLVPIFIMMFGCISLFHARSRKAVREILKSEYYLFATSLGFSKIKLFNKVILKQLVINQLQIIVPYYLLLFTTSLAIERIFSIPGQSVFISYIFSKGEINMITFYFTFSFFVIMIFKYINDIILDKINPQQISLRQKLIIKKARVVR</sequence>
<keyword evidence="5 7" id="KW-1133">Transmembrane helix</keyword>
<dbReference type="GO" id="GO:0055085">
    <property type="term" value="P:transmembrane transport"/>
    <property type="evidence" value="ECO:0007669"/>
    <property type="project" value="InterPro"/>
</dbReference>
<dbReference type="Gene3D" id="1.10.3720.10">
    <property type="entry name" value="MetI-like"/>
    <property type="match status" value="1"/>
</dbReference>
<dbReference type="GO" id="GO:0005886">
    <property type="term" value="C:plasma membrane"/>
    <property type="evidence" value="ECO:0007669"/>
    <property type="project" value="UniProtKB-SubCell"/>
</dbReference>
<comment type="similarity">
    <text evidence="7">Belongs to the binding-protein-dependent transport system permease family.</text>
</comment>
<feature type="transmembrane region" description="Helical" evidence="7">
    <location>
        <begin position="231"/>
        <end position="252"/>
    </location>
</feature>
<evidence type="ECO:0000256" key="2">
    <source>
        <dbReference type="ARBA" id="ARBA00022448"/>
    </source>
</evidence>
<dbReference type="PROSITE" id="PS50928">
    <property type="entry name" value="ABC_TM1"/>
    <property type="match status" value="1"/>
</dbReference>
<keyword evidence="10" id="KW-1185">Reference proteome</keyword>
<feature type="transmembrane region" description="Helical" evidence="7">
    <location>
        <begin position="12"/>
        <end position="35"/>
    </location>
</feature>
<dbReference type="RefSeq" id="WP_140781531.1">
    <property type="nucleotide sequence ID" value="NZ_VFSS01000011.1"/>
</dbReference>
<evidence type="ECO:0000256" key="5">
    <source>
        <dbReference type="ARBA" id="ARBA00022989"/>
    </source>
</evidence>
<dbReference type="SUPFAM" id="SSF161098">
    <property type="entry name" value="MetI-like"/>
    <property type="match status" value="1"/>
</dbReference>
<evidence type="ECO:0000313" key="9">
    <source>
        <dbReference type="EMBL" id="TPE56930.1"/>
    </source>
</evidence>
<evidence type="ECO:0000256" key="3">
    <source>
        <dbReference type="ARBA" id="ARBA00022475"/>
    </source>
</evidence>
<organism evidence="9 10">
    <name type="scientific">[Mycoplasma] falconis</name>
    <dbReference type="NCBI Taxonomy" id="92403"/>
    <lineage>
        <taxon>Bacteria</taxon>
        <taxon>Bacillati</taxon>
        <taxon>Mycoplasmatota</taxon>
        <taxon>Mycoplasmoidales</taxon>
        <taxon>Metamycoplasmataceae</taxon>
        <taxon>Metamycoplasma</taxon>
    </lineage>
</organism>
<dbReference type="PANTHER" id="PTHR30465">
    <property type="entry name" value="INNER MEMBRANE ABC TRANSPORTER"/>
    <property type="match status" value="1"/>
</dbReference>
<dbReference type="EMBL" id="VFSS01000011">
    <property type="protein sequence ID" value="TPE56930.1"/>
    <property type="molecule type" value="Genomic_DNA"/>
</dbReference>
<evidence type="ECO:0000256" key="1">
    <source>
        <dbReference type="ARBA" id="ARBA00004651"/>
    </source>
</evidence>
<dbReference type="CDD" id="cd06261">
    <property type="entry name" value="TM_PBP2"/>
    <property type="match status" value="1"/>
</dbReference>
<evidence type="ECO:0000256" key="4">
    <source>
        <dbReference type="ARBA" id="ARBA00022692"/>
    </source>
</evidence>
<feature type="transmembrane region" description="Helical" evidence="7">
    <location>
        <begin position="273"/>
        <end position="290"/>
    </location>
</feature>
<dbReference type="InterPro" id="IPR000515">
    <property type="entry name" value="MetI-like"/>
</dbReference>
<feature type="transmembrane region" description="Helical" evidence="7">
    <location>
        <begin position="169"/>
        <end position="189"/>
    </location>
</feature>
<evidence type="ECO:0000256" key="7">
    <source>
        <dbReference type="RuleBase" id="RU363032"/>
    </source>
</evidence>
<evidence type="ECO:0000256" key="6">
    <source>
        <dbReference type="ARBA" id="ARBA00023136"/>
    </source>
</evidence>
<dbReference type="PANTHER" id="PTHR30465:SF0">
    <property type="entry name" value="OLIGOPEPTIDE TRANSPORT SYSTEM PERMEASE PROTEIN APPB"/>
    <property type="match status" value="1"/>
</dbReference>
<evidence type="ECO:0000313" key="10">
    <source>
        <dbReference type="Proteomes" id="UP000319776"/>
    </source>
</evidence>
<dbReference type="Pfam" id="PF00528">
    <property type="entry name" value="BPD_transp_1"/>
    <property type="match status" value="1"/>
</dbReference>
<reference evidence="9 10" key="1">
    <citation type="submission" date="2019-06" db="EMBL/GenBank/DDBJ databases">
        <title>Mycoplasma falconis type strain whole genome sequence.</title>
        <authorList>
            <person name="Spergser J."/>
        </authorList>
    </citation>
    <scope>NUCLEOTIDE SEQUENCE [LARGE SCALE GENOMIC DNA]</scope>
    <source>
        <strain evidence="9 10">ATCC 51372</strain>
    </source>
</reference>
<keyword evidence="3" id="KW-1003">Cell membrane</keyword>
<dbReference type="Proteomes" id="UP000319776">
    <property type="component" value="Unassembled WGS sequence"/>
</dbReference>
<keyword evidence="6 7" id="KW-0472">Membrane</keyword>
<keyword evidence="2 7" id="KW-0813">Transport</keyword>
<comment type="subcellular location">
    <subcellularLocation>
        <location evidence="1 7">Cell membrane</location>
        <topology evidence="1 7">Multi-pass membrane protein</topology>
    </subcellularLocation>
</comment>
<dbReference type="AlphaFoldDB" id="A0A501X8S5"/>
<keyword evidence="4 7" id="KW-0812">Transmembrane</keyword>
<feature type="transmembrane region" description="Helical" evidence="7">
    <location>
        <begin position="94"/>
        <end position="115"/>
    </location>
</feature>
<proteinExistence type="inferred from homology"/>
<accession>A0A501X8S5</accession>
<gene>
    <name evidence="9" type="ORF">FJO69_02700</name>
</gene>
<name>A0A501X8S5_9BACT</name>
<feature type="domain" description="ABC transmembrane type-1" evidence="8">
    <location>
        <begin position="92"/>
        <end position="294"/>
    </location>
</feature>
<dbReference type="InterPro" id="IPR035906">
    <property type="entry name" value="MetI-like_sf"/>
</dbReference>
<dbReference type="OrthoDB" id="398315at2"/>
<evidence type="ECO:0000259" key="8">
    <source>
        <dbReference type="PROSITE" id="PS50928"/>
    </source>
</evidence>
<feature type="transmembrane region" description="Helical" evidence="7">
    <location>
        <begin position="127"/>
        <end position="149"/>
    </location>
</feature>
<comment type="caution">
    <text evidence="9">The sequence shown here is derived from an EMBL/GenBank/DDBJ whole genome shotgun (WGS) entry which is preliminary data.</text>
</comment>
<protein>
    <submittedName>
        <fullName evidence="9">ABC transporter permease subunit</fullName>
    </submittedName>
</protein>